<dbReference type="OrthoDB" id="5370830at2759"/>
<proteinExistence type="predicted"/>
<sequence>MSSTIVIMSPTELVSTALMMASVFGAAATSSPGGSSQIRLRDMSVTSRGDFEDLDRVVLGREVYLLRIDTSESAYDISYDAWNYLGFWKSATEDPQEGGAVLNNCKHLLDNGKLPLSAANGMDYVTSCLSQPQSSVADNYVLNNILDPVCEYGVDECCWLEVGNLPTCPNLKVENIQYGTGDVIVGDKLAS</sequence>
<protein>
    <submittedName>
        <fullName evidence="1">Uncharacterized protein</fullName>
    </submittedName>
</protein>
<dbReference type="PANTHER" id="PTHR38850:SF2">
    <property type="entry name" value="CERATO-PLATANIN"/>
    <property type="match status" value="1"/>
</dbReference>
<dbReference type="Proteomes" id="UP000777438">
    <property type="component" value="Unassembled WGS sequence"/>
</dbReference>
<gene>
    <name evidence="1" type="ORF">B0T10DRAFT_531647</name>
</gene>
<dbReference type="EMBL" id="JAGPYM010000024">
    <property type="protein sequence ID" value="KAH6881108.1"/>
    <property type="molecule type" value="Genomic_DNA"/>
</dbReference>
<accession>A0A9P8VZT3</accession>
<keyword evidence="2" id="KW-1185">Reference proteome</keyword>
<evidence type="ECO:0000313" key="1">
    <source>
        <dbReference type="EMBL" id="KAH6881108.1"/>
    </source>
</evidence>
<evidence type="ECO:0000313" key="2">
    <source>
        <dbReference type="Proteomes" id="UP000777438"/>
    </source>
</evidence>
<organism evidence="1 2">
    <name type="scientific">Thelonectria olida</name>
    <dbReference type="NCBI Taxonomy" id="1576542"/>
    <lineage>
        <taxon>Eukaryota</taxon>
        <taxon>Fungi</taxon>
        <taxon>Dikarya</taxon>
        <taxon>Ascomycota</taxon>
        <taxon>Pezizomycotina</taxon>
        <taxon>Sordariomycetes</taxon>
        <taxon>Hypocreomycetidae</taxon>
        <taxon>Hypocreales</taxon>
        <taxon>Nectriaceae</taxon>
        <taxon>Thelonectria</taxon>
    </lineage>
</organism>
<reference evidence="1 2" key="1">
    <citation type="journal article" date="2021" name="Nat. Commun.">
        <title>Genetic determinants of endophytism in the Arabidopsis root mycobiome.</title>
        <authorList>
            <person name="Mesny F."/>
            <person name="Miyauchi S."/>
            <person name="Thiergart T."/>
            <person name="Pickel B."/>
            <person name="Atanasova L."/>
            <person name="Karlsson M."/>
            <person name="Huettel B."/>
            <person name="Barry K.W."/>
            <person name="Haridas S."/>
            <person name="Chen C."/>
            <person name="Bauer D."/>
            <person name="Andreopoulos W."/>
            <person name="Pangilinan J."/>
            <person name="LaButti K."/>
            <person name="Riley R."/>
            <person name="Lipzen A."/>
            <person name="Clum A."/>
            <person name="Drula E."/>
            <person name="Henrissat B."/>
            <person name="Kohler A."/>
            <person name="Grigoriev I.V."/>
            <person name="Martin F.M."/>
            <person name="Hacquard S."/>
        </authorList>
    </citation>
    <scope>NUCLEOTIDE SEQUENCE [LARGE SCALE GENOMIC DNA]</scope>
    <source>
        <strain evidence="1 2">MPI-CAGE-CH-0241</strain>
    </source>
</reference>
<dbReference type="AlphaFoldDB" id="A0A9P8VZT3"/>
<dbReference type="PANTHER" id="PTHR38850">
    <property type="entry name" value="CERATO-PLATANIN"/>
    <property type="match status" value="1"/>
</dbReference>
<comment type="caution">
    <text evidence="1">The sequence shown here is derived from an EMBL/GenBank/DDBJ whole genome shotgun (WGS) entry which is preliminary data.</text>
</comment>
<name>A0A9P8VZT3_9HYPO</name>